<sequence>MRNRTMSFLLLLALAHGAQAQVADRKVLTLAGAQGIVEAALAAAKGNQLRQSIAVVDDGGNLLAFVRMDDAQLAGVQMALGKARTALMFQGPSKGFADRIAAGQLNVLALPDMLPADGGQPLVYDGKIVGAVGVSGASPAQDGQTALKAAASLQ</sequence>
<accession>A0A1N6GAN3</accession>
<reference evidence="2 3" key="1">
    <citation type="submission" date="2016-11" db="EMBL/GenBank/DDBJ databases">
        <authorList>
            <person name="Jaros S."/>
            <person name="Januszkiewicz K."/>
            <person name="Wedrychowicz H."/>
        </authorList>
    </citation>
    <scope>NUCLEOTIDE SEQUENCE [LARGE SCALE GENOMIC DNA]</scope>
    <source>
        <strain evidence="2 3">GAS86</strain>
    </source>
</reference>
<name>A0A1N6GAN3_9BURK</name>
<dbReference type="Pfam" id="PF03928">
    <property type="entry name" value="HbpS-like"/>
    <property type="match status" value="1"/>
</dbReference>
<dbReference type="InterPro" id="IPR005624">
    <property type="entry name" value="PduO/GlcC-like"/>
</dbReference>
<evidence type="ECO:0000313" key="2">
    <source>
        <dbReference type="EMBL" id="SIO04511.1"/>
    </source>
</evidence>
<dbReference type="AlphaFoldDB" id="A0A1N6GAN3"/>
<keyword evidence="1" id="KW-0732">Signal</keyword>
<proteinExistence type="predicted"/>
<feature type="signal peptide" evidence="1">
    <location>
        <begin position="1"/>
        <end position="20"/>
    </location>
</feature>
<dbReference type="PANTHER" id="PTHR34309">
    <property type="entry name" value="SLR1406 PROTEIN"/>
    <property type="match status" value="1"/>
</dbReference>
<organism evidence="2 3">
    <name type="scientific">Paraburkholderia phenazinium</name>
    <dbReference type="NCBI Taxonomy" id="60549"/>
    <lineage>
        <taxon>Bacteria</taxon>
        <taxon>Pseudomonadati</taxon>
        <taxon>Pseudomonadota</taxon>
        <taxon>Betaproteobacteria</taxon>
        <taxon>Burkholderiales</taxon>
        <taxon>Burkholderiaceae</taxon>
        <taxon>Paraburkholderia</taxon>
    </lineage>
</organism>
<protein>
    <submittedName>
        <fullName evidence="2">Uncharacterized conserved protein GlcG, DUF336 family</fullName>
    </submittedName>
</protein>
<dbReference type="RefSeq" id="WP_167379383.1">
    <property type="nucleotide sequence ID" value="NZ_FSRM01000001.1"/>
</dbReference>
<dbReference type="PANTHER" id="PTHR34309:SF1">
    <property type="entry name" value="PROTEIN GLCG"/>
    <property type="match status" value="1"/>
</dbReference>
<dbReference type="InterPro" id="IPR052517">
    <property type="entry name" value="GlcG_carb_metab_protein"/>
</dbReference>
<evidence type="ECO:0000313" key="3">
    <source>
        <dbReference type="Proteomes" id="UP000184693"/>
    </source>
</evidence>
<feature type="chain" id="PRO_5012975210" evidence="1">
    <location>
        <begin position="21"/>
        <end position="154"/>
    </location>
</feature>
<dbReference type="InterPro" id="IPR038084">
    <property type="entry name" value="PduO/GlcC-like_sf"/>
</dbReference>
<dbReference type="SUPFAM" id="SSF143744">
    <property type="entry name" value="GlcG-like"/>
    <property type="match status" value="1"/>
</dbReference>
<gene>
    <name evidence="2" type="ORF">SAMN05444168_2246</name>
</gene>
<dbReference type="Proteomes" id="UP000184693">
    <property type="component" value="Unassembled WGS sequence"/>
</dbReference>
<evidence type="ECO:0000256" key="1">
    <source>
        <dbReference type="SAM" id="SignalP"/>
    </source>
</evidence>
<dbReference type="Gene3D" id="3.30.450.150">
    <property type="entry name" value="Haem-degrading domain"/>
    <property type="match status" value="1"/>
</dbReference>
<dbReference type="EMBL" id="FSRM01000001">
    <property type="protein sequence ID" value="SIO04511.1"/>
    <property type="molecule type" value="Genomic_DNA"/>
</dbReference>